<reference evidence="1 2" key="1">
    <citation type="journal article" date="2019" name="Environ. Microbiol.">
        <title>At the nexus of three kingdoms: the genome of the mycorrhizal fungus Gigaspora margarita provides insights into plant, endobacterial and fungal interactions.</title>
        <authorList>
            <person name="Venice F."/>
            <person name="Ghignone S."/>
            <person name="Salvioli di Fossalunga A."/>
            <person name="Amselem J."/>
            <person name="Novero M."/>
            <person name="Xianan X."/>
            <person name="Sedzielewska Toro K."/>
            <person name="Morin E."/>
            <person name="Lipzen A."/>
            <person name="Grigoriev I.V."/>
            <person name="Henrissat B."/>
            <person name="Martin F.M."/>
            <person name="Bonfante P."/>
        </authorList>
    </citation>
    <scope>NUCLEOTIDE SEQUENCE [LARGE SCALE GENOMIC DNA]</scope>
    <source>
        <strain evidence="1 2">BEG34</strain>
    </source>
</reference>
<keyword evidence="2" id="KW-1185">Reference proteome</keyword>
<comment type="caution">
    <text evidence="1">The sequence shown here is derived from an EMBL/GenBank/DDBJ whole genome shotgun (WGS) entry which is preliminary data.</text>
</comment>
<protein>
    <submittedName>
        <fullName evidence="1">Uncharacterized protein</fullName>
    </submittedName>
</protein>
<sequence>MREDVNLYMFLPDSHASNSFHILRLRDAVALSSSSNQLGQVGYESGINTTNDTAETVNNIVQDDGSTLIAIEYSSNSNEVGAFMNR</sequence>
<name>A0A8H4AZ71_GIGMA</name>
<evidence type="ECO:0000313" key="2">
    <source>
        <dbReference type="Proteomes" id="UP000439903"/>
    </source>
</evidence>
<organism evidence="1 2">
    <name type="scientific">Gigaspora margarita</name>
    <dbReference type="NCBI Taxonomy" id="4874"/>
    <lineage>
        <taxon>Eukaryota</taxon>
        <taxon>Fungi</taxon>
        <taxon>Fungi incertae sedis</taxon>
        <taxon>Mucoromycota</taxon>
        <taxon>Glomeromycotina</taxon>
        <taxon>Glomeromycetes</taxon>
        <taxon>Diversisporales</taxon>
        <taxon>Gigasporaceae</taxon>
        <taxon>Gigaspora</taxon>
    </lineage>
</organism>
<evidence type="ECO:0000313" key="1">
    <source>
        <dbReference type="EMBL" id="KAF0546599.1"/>
    </source>
</evidence>
<dbReference type="AlphaFoldDB" id="A0A8H4AZ71"/>
<accession>A0A8H4AZ71</accession>
<dbReference type="Proteomes" id="UP000439903">
    <property type="component" value="Unassembled WGS sequence"/>
</dbReference>
<gene>
    <name evidence="1" type="ORF">F8M41_001113</name>
</gene>
<proteinExistence type="predicted"/>
<dbReference type="EMBL" id="WTPW01000110">
    <property type="protein sequence ID" value="KAF0546599.1"/>
    <property type="molecule type" value="Genomic_DNA"/>
</dbReference>